<dbReference type="InterPro" id="IPR036291">
    <property type="entry name" value="NAD(P)-bd_dom_sf"/>
</dbReference>
<keyword evidence="3" id="KW-1185">Reference proteome</keyword>
<dbReference type="Pfam" id="PF13460">
    <property type="entry name" value="NAD_binding_10"/>
    <property type="match status" value="1"/>
</dbReference>
<evidence type="ECO:0000259" key="1">
    <source>
        <dbReference type="Pfam" id="PF13460"/>
    </source>
</evidence>
<evidence type="ECO:0000313" key="3">
    <source>
        <dbReference type="Proteomes" id="UP001165090"/>
    </source>
</evidence>
<dbReference type="InterPro" id="IPR016040">
    <property type="entry name" value="NAD(P)-bd_dom"/>
</dbReference>
<sequence>MRMQYHNTMLSGNALTKRDATYRCLAGRGLPRRQPVVAVRATSSPSSVLEDSKVLVAGATGGTGKAVVEALFAKSLPVRALVRDITKGGSSGLAGLGKSTELVRGDVFQFASLPPALEGCTAVICCTGARDVRDPLGPFNVDFQGTLNLIAAAKQKGVKQFVLVSSIGADDLVNPLNLFWGVLFWKKRAEEELQRSGLTYTIVRPGGLKTKLRQGETAGNVVMAAPGTFGVPPARKSGSILRSQVADVCVAALTEPAAANKVVEVIAEKDAPVRSTAELYAGVNWF</sequence>
<gene>
    <name evidence="2" type="ORF">VaNZ11_011471</name>
</gene>
<evidence type="ECO:0000313" key="2">
    <source>
        <dbReference type="EMBL" id="GLI67286.1"/>
    </source>
</evidence>
<reference evidence="2 3" key="1">
    <citation type="journal article" date="2023" name="IScience">
        <title>Expanded male sex-determining region conserved during the evolution of homothallism in the green alga Volvox.</title>
        <authorList>
            <person name="Yamamoto K."/>
            <person name="Matsuzaki R."/>
            <person name="Mahakham W."/>
            <person name="Heman W."/>
            <person name="Sekimoto H."/>
            <person name="Kawachi M."/>
            <person name="Minakuchi Y."/>
            <person name="Toyoda A."/>
            <person name="Nozaki H."/>
        </authorList>
    </citation>
    <scope>NUCLEOTIDE SEQUENCE [LARGE SCALE GENOMIC DNA]</scope>
    <source>
        <strain evidence="2 3">NIES-4468</strain>
    </source>
</reference>
<dbReference type="CDD" id="cd05243">
    <property type="entry name" value="SDR_a5"/>
    <property type="match status" value="1"/>
</dbReference>
<proteinExistence type="predicted"/>
<dbReference type="SUPFAM" id="SSF51735">
    <property type="entry name" value="NAD(P)-binding Rossmann-fold domains"/>
    <property type="match status" value="1"/>
</dbReference>
<dbReference type="PANTHER" id="PTHR47285:SF1">
    <property type="entry name" value="PROTEIN TIC 62, CHLOROPLASTIC"/>
    <property type="match status" value="1"/>
</dbReference>
<dbReference type="EMBL" id="BSDZ01000078">
    <property type="protein sequence ID" value="GLI67286.1"/>
    <property type="molecule type" value="Genomic_DNA"/>
</dbReference>
<organism evidence="2 3">
    <name type="scientific">Volvox africanus</name>
    <dbReference type="NCBI Taxonomy" id="51714"/>
    <lineage>
        <taxon>Eukaryota</taxon>
        <taxon>Viridiplantae</taxon>
        <taxon>Chlorophyta</taxon>
        <taxon>core chlorophytes</taxon>
        <taxon>Chlorophyceae</taxon>
        <taxon>CS clade</taxon>
        <taxon>Chlamydomonadales</taxon>
        <taxon>Volvocaceae</taxon>
        <taxon>Volvox</taxon>
    </lineage>
</organism>
<feature type="domain" description="NAD(P)-binding" evidence="1">
    <location>
        <begin position="58"/>
        <end position="256"/>
    </location>
</feature>
<dbReference type="Gene3D" id="3.40.50.720">
    <property type="entry name" value="NAD(P)-binding Rossmann-like Domain"/>
    <property type="match status" value="1"/>
</dbReference>
<protein>
    <recommendedName>
        <fullName evidence="1">NAD(P)-binding domain-containing protein</fullName>
    </recommendedName>
</protein>
<dbReference type="InterPro" id="IPR044719">
    <property type="entry name" value="TIC62"/>
</dbReference>
<accession>A0ABQ5SCB7</accession>
<name>A0ABQ5SCB7_9CHLO</name>
<dbReference type="PANTHER" id="PTHR47285">
    <property type="entry name" value="PROTEIN TIC 62, CHLOROPLASTIC"/>
    <property type="match status" value="1"/>
</dbReference>
<dbReference type="Proteomes" id="UP001165090">
    <property type="component" value="Unassembled WGS sequence"/>
</dbReference>
<comment type="caution">
    <text evidence="2">The sequence shown here is derived from an EMBL/GenBank/DDBJ whole genome shotgun (WGS) entry which is preliminary data.</text>
</comment>